<reference evidence="4" key="1">
    <citation type="submission" date="2013-09" db="EMBL/GenBank/DDBJ databases">
        <title>Corchorus olitorius genome sequencing.</title>
        <authorList>
            <person name="Alam M."/>
            <person name="Haque M.S."/>
            <person name="Islam M.S."/>
            <person name="Emdad E.M."/>
            <person name="Islam M.M."/>
            <person name="Ahmed B."/>
            <person name="Halim A."/>
            <person name="Hossen Q.M.M."/>
            <person name="Hossain M.Z."/>
            <person name="Ahmed R."/>
            <person name="Khan M.M."/>
            <person name="Islam R."/>
            <person name="Rashid M.M."/>
            <person name="Khan S.A."/>
            <person name="Rahman M.S."/>
            <person name="Alam M."/>
            <person name="Yahiya A.S."/>
            <person name="Khan M.S."/>
            <person name="Azam M.S."/>
            <person name="Haque T."/>
            <person name="Lashkar M.Z.H."/>
            <person name="Akhand A.I."/>
            <person name="Morshed G."/>
            <person name="Roy S."/>
            <person name="Uddin K.S."/>
            <person name="Rabeya T."/>
            <person name="Hossain A.S."/>
            <person name="Chowdhury A."/>
            <person name="Snigdha A.R."/>
            <person name="Mortoza M.S."/>
            <person name="Matin S.A."/>
            <person name="Hoque S.M.E."/>
            <person name="Islam M.K."/>
            <person name="Roy D.K."/>
            <person name="Haider R."/>
            <person name="Moosa M.M."/>
            <person name="Elias S.M."/>
            <person name="Hasan A.M."/>
            <person name="Jahan S."/>
            <person name="Shafiuddin M."/>
            <person name="Mahmood N."/>
            <person name="Shommy N.S."/>
        </authorList>
    </citation>
    <scope>NUCLEOTIDE SEQUENCE [LARGE SCALE GENOMIC DNA]</scope>
    <source>
        <strain evidence="4">cv. O-4</strain>
    </source>
</reference>
<protein>
    <submittedName>
        <fullName evidence="3">Uncharacterized protein</fullName>
    </submittedName>
</protein>
<gene>
    <name evidence="3" type="ORF">COLO4_27440</name>
</gene>
<feature type="transmembrane region" description="Helical" evidence="2">
    <location>
        <begin position="75"/>
        <end position="106"/>
    </location>
</feature>
<proteinExistence type="predicted"/>
<sequence>MSVYENTRDCQNHKCKRQGSNPRNEEDLHWQSTLLQFAPRPRANNCSCRISHHLYKSCDHAFGSSSPISQRKLQLLAFLVFSCVYRNLTVTIAQAFFPAIIFGYVLKSRIRILFPTQTAEFTKAVFVFVADHHVISRVSVVCSTSQVFVGLINEIKTRKTLTHWIPIHQSTVAVHTTQAFRITSIIRRYPFRQPIPITPRPRPRLVGNGK</sequence>
<evidence type="ECO:0000256" key="1">
    <source>
        <dbReference type="SAM" id="MobiDB-lite"/>
    </source>
</evidence>
<dbReference type="AlphaFoldDB" id="A0A1R3HR17"/>
<dbReference type="Proteomes" id="UP000187203">
    <property type="component" value="Unassembled WGS sequence"/>
</dbReference>
<evidence type="ECO:0000313" key="3">
    <source>
        <dbReference type="EMBL" id="OMO72825.1"/>
    </source>
</evidence>
<dbReference type="EMBL" id="AWUE01019566">
    <property type="protein sequence ID" value="OMO72825.1"/>
    <property type="molecule type" value="Genomic_DNA"/>
</dbReference>
<feature type="region of interest" description="Disordered" evidence="1">
    <location>
        <begin position="1"/>
        <end position="24"/>
    </location>
</feature>
<keyword evidence="2" id="KW-0812">Transmembrane</keyword>
<organism evidence="3 4">
    <name type="scientific">Corchorus olitorius</name>
    <dbReference type="NCBI Taxonomy" id="93759"/>
    <lineage>
        <taxon>Eukaryota</taxon>
        <taxon>Viridiplantae</taxon>
        <taxon>Streptophyta</taxon>
        <taxon>Embryophyta</taxon>
        <taxon>Tracheophyta</taxon>
        <taxon>Spermatophyta</taxon>
        <taxon>Magnoliopsida</taxon>
        <taxon>eudicotyledons</taxon>
        <taxon>Gunneridae</taxon>
        <taxon>Pentapetalae</taxon>
        <taxon>rosids</taxon>
        <taxon>malvids</taxon>
        <taxon>Malvales</taxon>
        <taxon>Malvaceae</taxon>
        <taxon>Grewioideae</taxon>
        <taxon>Apeibeae</taxon>
        <taxon>Corchorus</taxon>
    </lineage>
</organism>
<feature type="compositionally biased region" description="Basic and acidic residues" evidence="1">
    <location>
        <begin position="1"/>
        <end position="12"/>
    </location>
</feature>
<evidence type="ECO:0000256" key="2">
    <source>
        <dbReference type="SAM" id="Phobius"/>
    </source>
</evidence>
<name>A0A1R3HR17_9ROSI</name>
<keyword evidence="2" id="KW-1133">Transmembrane helix</keyword>
<comment type="caution">
    <text evidence="3">The sequence shown here is derived from an EMBL/GenBank/DDBJ whole genome shotgun (WGS) entry which is preliminary data.</text>
</comment>
<evidence type="ECO:0000313" key="4">
    <source>
        <dbReference type="Proteomes" id="UP000187203"/>
    </source>
</evidence>
<keyword evidence="2" id="KW-0472">Membrane</keyword>
<keyword evidence="4" id="KW-1185">Reference proteome</keyword>
<accession>A0A1R3HR17</accession>